<dbReference type="GO" id="GO:0005737">
    <property type="term" value="C:cytoplasm"/>
    <property type="evidence" value="ECO:0007669"/>
    <property type="project" value="TreeGrafter"/>
</dbReference>
<dbReference type="PANTHER" id="PTHR48079:SF6">
    <property type="entry name" value="NAD(P)-BINDING DOMAIN-CONTAINING PROTEIN-RELATED"/>
    <property type="match status" value="1"/>
</dbReference>
<evidence type="ECO:0000313" key="3">
    <source>
        <dbReference type="EMBL" id="KGM12539.1"/>
    </source>
</evidence>
<reference evidence="3 4" key="2">
    <citation type="journal article" date="2015" name="Stand. Genomic Sci.">
        <title>Draft genome sequence of Cellulomonas carbonis T26(T) and comparative analysis of six Cellulomonas genomes.</title>
        <authorList>
            <person name="Zhuang W."/>
            <person name="Zhang S."/>
            <person name="Xia X."/>
            <person name="Wang G."/>
        </authorList>
    </citation>
    <scope>NUCLEOTIDE SEQUENCE [LARGE SCALE GENOMIC DNA]</scope>
    <source>
        <strain evidence="3 4">T26</strain>
    </source>
</reference>
<evidence type="ECO:0000313" key="4">
    <source>
        <dbReference type="Proteomes" id="UP000029839"/>
    </source>
</evidence>
<dbReference type="InterPro" id="IPR001509">
    <property type="entry name" value="Epimerase_deHydtase"/>
</dbReference>
<dbReference type="SUPFAM" id="SSF51735">
    <property type="entry name" value="NAD(P)-binding Rossmann-fold domains"/>
    <property type="match status" value="1"/>
</dbReference>
<accession>A0A0A0BZB9</accession>
<feature type="region of interest" description="Disordered" evidence="1">
    <location>
        <begin position="334"/>
        <end position="358"/>
    </location>
</feature>
<keyword evidence="4" id="KW-1185">Reference proteome</keyword>
<dbReference type="InterPro" id="IPR036291">
    <property type="entry name" value="NAD(P)-bd_dom_sf"/>
</dbReference>
<dbReference type="PANTHER" id="PTHR48079">
    <property type="entry name" value="PROTEIN YEEZ"/>
    <property type="match status" value="1"/>
</dbReference>
<dbReference type="AlphaFoldDB" id="A0A0A0BZB9"/>
<dbReference type="EMBL" id="AXCY01000003">
    <property type="protein sequence ID" value="KGM12539.1"/>
    <property type="molecule type" value="Genomic_DNA"/>
</dbReference>
<dbReference type="OrthoDB" id="3338687at2"/>
<dbReference type="Pfam" id="PF01370">
    <property type="entry name" value="Epimerase"/>
    <property type="match status" value="1"/>
</dbReference>
<dbReference type="RefSeq" id="WP_043602371.1">
    <property type="nucleotide sequence ID" value="NZ_AXCY01000003.1"/>
</dbReference>
<sequence>MRIAVVGASGNAGTGLLRHLEHDREVTVEVAVARRVPAGRPPAPYAGASGLPRWLACDIGADAPDDAVVAPLAEAFHGLDAVVHLAWQMQPSHDRARLRATNVDGSRRVAEAVVAAGVPHLVVASSVGAYSPVADDDVRDESWATEGVRSSSYSVDKVALERLLDEVEERVAVARVRPALVFQRDAGSSIERYFLGPGAPAWLVGVLPVLPWPAGFRVQAVHADDLAAVYRAVVVARATGAFNVAADDVLRRDDVAEVLTGGRAVDVPVPLVRSAVGAAWRARALHLSPGWIDLAAGIPLLDTTRVRTELGWRPRVTAQQALAEVVEGMVAGSGTASPPLRARGRARPSLLGGQSAEW</sequence>
<evidence type="ECO:0000259" key="2">
    <source>
        <dbReference type="Pfam" id="PF01370"/>
    </source>
</evidence>
<dbReference type="InterPro" id="IPR051783">
    <property type="entry name" value="NAD(P)-dependent_oxidoreduct"/>
</dbReference>
<gene>
    <name evidence="3" type="ORF">N868_09740</name>
</gene>
<organism evidence="3 4">
    <name type="scientific">Cellulomonas carbonis T26</name>
    <dbReference type="NCBI Taxonomy" id="947969"/>
    <lineage>
        <taxon>Bacteria</taxon>
        <taxon>Bacillati</taxon>
        <taxon>Actinomycetota</taxon>
        <taxon>Actinomycetes</taxon>
        <taxon>Micrococcales</taxon>
        <taxon>Cellulomonadaceae</taxon>
        <taxon>Cellulomonas</taxon>
    </lineage>
</organism>
<reference evidence="3 4" key="1">
    <citation type="submission" date="2013-08" db="EMBL/GenBank/DDBJ databases">
        <title>Genome sequencing of Cellulomonas carbonis T26.</title>
        <authorList>
            <person name="Chen F."/>
            <person name="Li Y."/>
            <person name="Wang G."/>
        </authorList>
    </citation>
    <scope>NUCLEOTIDE SEQUENCE [LARGE SCALE GENOMIC DNA]</scope>
    <source>
        <strain evidence="3 4">T26</strain>
    </source>
</reference>
<feature type="domain" description="NAD-dependent epimerase/dehydratase" evidence="2">
    <location>
        <begin position="3"/>
        <end position="244"/>
    </location>
</feature>
<comment type="caution">
    <text evidence="3">The sequence shown here is derived from an EMBL/GenBank/DDBJ whole genome shotgun (WGS) entry which is preliminary data.</text>
</comment>
<dbReference type="GO" id="GO:0004029">
    <property type="term" value="F:aldehyde dehydrogenase (NAD+) activity"/>
    <property type="evidence" value="ECO:0007669"/>
    <property type="project" value="TreeGrafter"/>
</dbReference>
<protein>
    <submittedName>
        <fullName evidence="3">Epimerase</fullName>
    </submittedName>
</protein>
<name>A0A0A0BZB9_9CELL</name>
<proteinExistence type="predicted"/>
<dbReference type="Gene3D" id="3.40.50.720">
    <property type="entry name" value="NAD(P)-binding Rossmann-like Domain"/>
    <property type="match status" value="1"/>
</dbReference>
<dbReference type="Proteomes" id="UP000029839">
    <property type="component" value="Unassembled WGS sequence"/>
</dbReference>
<evidence type="ECO:0000256" key="1">
    <source>
        <dbReference type="SAM" id="MobiDB-lite"/>
    </source>
</evidence>